<dbReference type="InterPro" id="IPR026442">
    <property type="entry name" value="IPTL_CTERM"/>
</dbReference>
<dbReference type="NCBIfam" id="TIGR04174">
    <property type="entry name" value="IPTL_CTERM"/>
    <property type="match status" value="1"/>
</dbReference>
<proteinExistence type="predicted"/>
<evidence type="ECO:0000256" key="3">
    <source>
        <dbReference type="SAM" id="SignalP"/>
    </source>
</evidence>
<dbReference type="RefSeq" id="WP_005439483.1">
    <property type="nucleotide sequence ID" value="NZ_CM001466.1"/>
</dbReference>
<evidence type="ECO:0000313" key="4">
    <source>
        <dbReference type="EMBL" id="EHY88092.1"/>
    </source>
</evidence>
<keyword evidence="2" id="KW-0472">Membrane</keyword>
<protein>
    <submittedName>
        <fullName evidence="4">GC-motif protein sorting domain protein</fullName>
    </submittedName>
</protein>
<evidence type="ECO:0000313" key="5">
    <source>
        <dbReference type="Proteomes" id="UP000004705"/>
    </source>
</evidence>
<gene>
    <name evidence="4" type="ORF">SacazDRAFT_01156</name>
</gene>
<organism evidence="4 5">
    <name type="scientific">Saccharomonospora azurea NA-128</name>
    <dbReference type="NCBI Taxonomy" id="882081"/>
    <lineage>
        <taxon>Bacteria</taxon>
        <taxon>Bacillati</taxon>
        <taxon>Actinomycetota</taxon>
        <taxon>Actinomycetes</taxon>
        <taxon>Pseudonocardiales</taxon>
        <taxon>Pseudonocardiaceae</taxon>
        <taxon>Saccharomonospora</taxon>
    </lineage>
</organism>
<feature type="signal peptide" evidence="3">
    <location>
        <begin position="1"/>
        <end position="27"/>
    </location>
</feature>
<feature type="region of interest" description="Disordered" evidence="1">
    <location>
        <begin position="95"/>
        <end position="235"/>
    </location>
</feature>
<name>H8G3N4_9PSEU</name>
<dbReference type="HOGENOM" id="CLU_1179523_0_0_11"/>
<dbReference type="OrthoDB" id="9978282at2"/>
<keyword evidence="3" id="KW-0732">Signal</keyword>
<evidence type="ECO:0000256" key="2">
    <source>
        <dbReference type="SAM" id="Phobius"/>
    </source>
</evidence>
<evidence type="ECO:0000256" key="1">
    <source>
        <dbReference type="SAM" id="MobiDB-lite"/>
    </source>
</evidence>
<accession>H8G3N4</accession>
<feature type="compositionally biased region" description="Polar residues" evidence="1">
    <location>
        <begin position="119"/>
        <end position="133"/>
    </location>
</feature>
<dbReference type="Proteomes" id="UP000004705">
    <property type="component" value="Chromosome"/>
</dbReference>
<dbReference type="NCBIfam" id="NF041742">
    <property type="entry name" value="WGxxGxxG_fam"/>
    <property type="match status" value="1"/>
</dbReference>
<reference evidence="4 5" key="1">
    <citation type="journal article" date="2012" name="Stand. Genomic Sci.">
        <title>Genome sequence of the soil bacterium Saccharomonospora azurea type strain (NA-128(T)).</title>
        <authorList>
            <person name="Klenk H.P."/>
            <person name="Held B."/>
            <person name="Lucas S."/>
            <person name="Lapidus A."/>
            <person name="Copeland A."/>
            <person name="Hammon N."/>
            <person name="Pitluck S."/>
            <person name="Goodwin L.A."/>
            <person name="Han C."/>
            <person name="Tapia R."/>
            <person name="Brambilla E.M."/>
            <person name="Potter G."/>
            <person name="Land M."/>
            <person name="Ivanova N."/>
            <person name="Rohde M."/>
            <person name="Goker M."/>
            <person name="Detter J.C."/>
            <person name="Kyrpides N.C."/>
            <person name="Woyke T."/>
        </authorList>
    </citation>
    <scope>NUCLEOTIDE SEQUENCE [LARGE SCALE GENOMIC DNA]</scope>
    <source>
        <strain evidence="4 5">NA-128</strain>
    </source>
</reference>
<feature type="transmembrane region" description="Helical" evidence="2">
    <location>
        <begin position="57"/>
        <end position="73"/>
    </location>
</feature>
<feature type="compositionally biased region" description="Polar residues" evidence="1">
    <location>
        <begin position="180"/>
        <end position="189"/>
    </location>
</feature>
<dbReference type="InterPro" id="IPR024038">
    <property type="entry name" value="MYXO-CTERM"/>
</dbReference>
<keyword evidence="2" id="KW-0812">Transmembrane</keyword>
<dbReference type="NCBIfam" id="NF038039">
    <property type="entry name" value="WGxxGxxG-CTERM"/>
    <property type="match status" value="1"/>
</dbReference>
<sequence>MRTVTGGRVVAAVCVSVALVGAPVASAVQSAQSEPAVPTASVGHTVHAQESNTDEPPWGLLGLVGLLGLAGLVRRRRKPVVADPLAAYPVMREAARRDPAPSPRGATAVRVAQRLGRPATTTGRSDESAVTTNSTSAARPARPRASTPPAIPAQNRGGHEQVPYTPRPKPAQPTAYLPAVSSSPTSVTRDGSIRLSPAPPLHAGRLSRANRDVPEPPRAPGDASAEPQWPRRDYD</sequence>
<keyword evidence="5" id="KW-1185">Reference proteome</keyword>
<dbReference type="AlphaFoldDB" id="H8G3N4"/>
<dbReference type="NCBIfam" id="TIGR03901">
    <property type="entry name" value="MYXO-CTERM"/>
    <property type="match status" value="1"/>
</dbReference>
<feature type="chain" id="PRO_5003611696" evidence="3">
    <location>
        <begin position="28"/>
        <end position="235"/>
    </location>
</feature>
<keyword evidence="2" id="KW-1133">Transmembrane helix</keyword>
<feature type="compositionally biased region" description="Low complexity" evidence="1">
    <location>
        <begin position="134"/>
        <end position="148"/>
    </location>
</feature>
<dbReference type="EMBL" id="CM001466">
    <property type="protein sequence ID" value="EHY88092.1"/>
    <property type="molecule type" value="Genomic_DNA"/>
</dbReference>